<dbReference type="InterPro" id="IPR000322">
    <property type="entry name" value="Glyco_hydro_31_TIM"/>
</dbReference>
<dbReference type="Proteomes" id="UP000324832">
    <property type="component" value="Unassembled WGS sequence"/>
</dbReference>
<accession>A0A5E4R2G8</accession>
<dbReference type="SUPFAM" id="SSF51011">
    <property type="entry name" value="Glycosyl hydrolase domain"/>
    <property type="match status" value="1"/>
</dbReference>
<keyword evidence="5" id="KW-0472">Membrane</keyword>
<evidence type="ECO:0000259" key="6">
    <source>
        <dbReference type="PROSITE" id="PS51448"/>
    </source>
</evidence>
<dbReference type="Gene3D" id="2.60.40.1180">
    <property type="entry name" value="Golgi alpha-mannosidase II"/>
    <property type="match status" value="1"/>
</dbReference>
<feature type="transmembrane region" description="Helical" evidence="5">
    <location>
        <begin position="40"/>
        <end position="60"/>
    </location>
</feature>
<evidence type="ECO:0000313" key="8">
    <source>
        <dbReference type="Proteomes" id="UP000324832"/>
    </source>
</evidence>
<evidence type="ECO:0000256" key="2">
    <source>
        <dbReference type="ARBA" id="ARBA00023157"/>
    </source>
</evidence>
<dbReference type="SUPFAM" id="SSF51445">
    <property type="entry name" value="(Trans)glycosidases"/>
    <property type="match status" value="1"/>
</dbReference>
<sequence length="720" mass="82081">MIPRINDAKSDDDESENIKLSYDALKKVKWYDHILLNRPLQVITTLIIGAIIIPLLIYQYHYIPSGEDELSVGSCLLPATSRLPCGPGNVSEDQCHPECCYDVSANFCFHRLPSRFTYLTDRLWSEHSILHPRVFSTPYNRNSVKDLRLSINEESSSHLSITFYNAKEPLRLGKRLYNKTYSYQVRSPEIGITVRSNSGVIFDTISGPLIATDEVWEVVFRLTNETMHGLGELPLGKGVRKILFSNDEDFSAVPLIFAKYNGSYHGLLIDTNAPTEVMILDDNQIVIRYNENSSFPLPAICSILPEFELFMYHEPRTFGIYKGTVDDDQVMYPAYDIATQQFKQALRNTPKWNVTLLDQANKFIHKHNTYGKESFEVLYNLAGSNMFAMTTSQWMSGTAAINRQNINATWSSLKRELVTAALGGISGHWLWSSPICGDNKDFHAENQTSLCIKWYLAATFLPLITIDCTTVPRDPTAFNTTERLHMIEALNRRQSLLPYFNTVLQKGPLLRPMFYQFPDAHYLENITTQFGVGDSLMIVPNLQPFQSHVHVLMPPGSWFEFWGGARVNSSEGKMATMTTLESELLTLIRAGSIVMIQHDPQQTAEETRLRSFHTLIIALKCNITNGTLHNCSASGTIFMLPTISFYFEATQEKLYITAQGDDFDPVCDWRNAAIWMNDIQHIKIYGLEERYNNYDSFRLITQWIDLCDLINDDVIVFDLV</sequence>
<dbReference type="GO" id="GO:0090599">
    <property type="term" value="F:alpha-glucosidase activity"/>
    <property type="evidence" value="ECO:0007669"/>
    <property type="project" value="TreeGrafter"/>
</dbReference>
<keyword evidence="2" id="KW-1015">Disulfide bond</keyword>
<dbReference type="CDD" id="cd00111">
    <property type="entry name" value="Trefoil"/>
    <property type="match status" value="1"/>
</dbReference>
<dbReference type="GO" id="GO:0006491">
    <property type="term" value="P:N-glycan processing"/>
    <property type="evidence" value="ECO:0007669"/>
    <property type="project" value="TreeGrafter"/>
</dbReference>
<keyword evidence="8" id="KW-1185">Reference proteome</keyword>
<gene>
    <name evidence="7" type="ORF">LSINAPIS_LOCUS14013</name>
</gene>
<dbReference type="InterPro" id="IPR017853">
    <property type="entry name" value="GH"/>
</dbReference>
<dbReference type="SUPFAM" id="SSF57492">
    <property type="entry name" value="Trefoil"/>
    <property type="match status" value="1"/>
</dbReference>
<dbReference type="InterPro" id="IPR000519">
    <property type="entry name" value="P_trefoil_dom"/>
</dbReference>
<dbReference type="EMBL" id="FZQP02006839">
    <property type="protein sequence ID" value="VVD04201.1"/>
    <property type="molecule type" value="Genomic_DNA"/>
</dbReference>
<organism evidence="7 8">
    <name type="scientific">Leptidea sinapis</name>
    <dbReference type="NCBI Taxonomy" id="189913"/>
    <lineage>
        <taxon>Eukaryota</taxon>
        <taxon>Metazoa</taxon>
        <taxon>Ecdysozoa</taxon>
        <taxon>Arthropoda</taxon>
        <taxon>Hexapoda</taxon>
        <taxon>Insecta</taxon>
        <taxon>Pterygota</taxon>
        <taxon>Neoptera</taxon>
        <taxon>Endopterygota</taxon>
        <taxon>Lepidoptera</taxon>
        <taxon>Glossata</taxon>
        <taxon>Ditrysia</taxon>
        <taxon>Papilionoidea</taxon>
        <taxon>Pieridae</taxon>
        <taxon>Dismorphiinae</taxon>
        <taxon>Leptidea</taxon>
    </lineage>
</organism>
<evidence type="ECO:0000256" key="4">
    <source>
        <dbReference type="RuleBase" id="RU361185"/>
    </source>
</evidence>
<reference evidence="7 8" key="1">
    <citation type="submission" date="2017-07" db="EMBL/GenBank/DDBJ databases">
        <authorList>
            <person name="Talla V."/>
            <person name="Backstrom N."/>
        </authorList>
    </citation>
    <scope>NUCLEOTIDE SEQUENCE [LARGE SCALE GENOMIC DNA]</scope>
</reference>
<dbReference type="Pfam" id="PF01055">
    <property type="entry name" value="Glyco_hydro_31_2nd"/>
    <property type="match status" value="1"/>
</dbReference>
<dbReference type="InterPro" id="IPR013780">
    <property type="entry name" value="Glyco_hydro_b"/>
</dbReference>
<dbReference type="GO" id="GO:0005975">
    <property type="term" value="P:carbohydrate metabolic process"/>
    <property type="evidence" value="ECO:0007669"/>
    <property type="project" value="InterPro"/>
</dbReference>
<dbReference type="AlphaFoldDB" id="A0A5E4R2G8"/>
<dbReference type="PROSITE" id="PS51448">
    <property type="entry name" value="P_TREFOIL_2"/>
    <property type="match status" value="1"/>
</dbReference>
<feature type="domain" description="P-type" evidence="6">
    <location>
        <begin position="73"/>
        <end position="112"/>
    </location>
</feature>
<evidence type="ECO:0000313" key="7">
    <source>
        <dbReference type="EMBL" id="VVD04201.1"/>
    </source>
</evidence>
<evidence type="ECO:0000256" key="5">
    <source>
        <dbReference type="SAM" id="Phobius"/>
    </source>
</evidence>
<proteinExistence type="inferred from homology"/>
<keyword evidence="5" id="KW-1133">Transmembrane helix</keyword>
<dbReference type="InterPro" id="IPR048395">
    <property type="entry name" value="Glyco_hydro_31_C"/>
</dbReference>
<keyword evidence="4" id="KW-0378">Hydrolase</keyword>
<dbReference type="SMART" id="SM00018">
    <property type="entry name" value="PD"/>
    <property type="match status" value="1"/>
</dbReference>
<protein>
    <recommendedName>
        <fullName evidence="6">P-type domain-containing protein</fullName>
    </recommendedName>
</protein>
<dbReference type="PANTHER" id="PTHR22762:SF167">
    <property type="entry name" value="LYSOSOMAL ALPHA-GLUCOSIDASE-LIKE PROTEIN"/>
    <property type="match status" value="1"/>
</dbReference>
<evidence type="ECO:0000256" key="3">
    <source>
        <dbReference type="PROSITE-ProRule" id="PRU00779"/>
    </source>
</evidence>
<dbReference type="Gene3D" id="2.60.40.1760">
    <property type="entry name" value="glycosyl hydrolase (family 31)"/>
    <property type="match status" value="1"/>
</dbReference>
<keyword evidence="5" id="KW-0812">Transmembrane</keyword>
<comment type="similarity">
    <text evidence="1 4">Belongs to the glycosyl hydrolase 31 family.</text>
</comment>
<dbReference type="Gene3D" id="3.20.20.80">
    <property type="entry name" value="Glycosidases"/>
    <property type="match status" value="1"/>
</dbReference>
<dbReference type="PANTHER" id="PTHR22762">
    <property type="entry name" value="ALPHA-GLUCOSIDASE"/>
    <property type="match status" value="1"/>
</dbReference>
<comment type="caution">
    <text evidence="3">Lacks conserved residue(s) required for the propagation of feature annotation.</text>
</comment>
<dbReference type="InterPro" id="IPR044913">
    <property type="entry name" value="P_trefoil_dom_sf"/>
</dbReference>
<dbReference type="Pfam" id="PF21365">
    <property type="entry name" value="Glyco_hydro_31_3rd"/>
    <property type="match status" value="1"/>
</dbReference>
<name>A0A5E4R2G8_9NEOP</name>
<keyword evidence="4" id="KW-0326">Glycosidase</keyword>
<evidence type="ECO:0000256" key="1">
    <source>
        <dbReference type="ARBA" id="ARBA00007806"/>
    </source>
</evidence>